<feature type="compositionally biased region" description="Basic and acidic residues" evidence="6">
    <location>
        <begin position="336"/>
        <end position="365"/>
    </location>
</feature>
<evidence type="ECO:0000256" key="4">
    <source>
        <dbReference type="ARBA" id="ARBA00022989"/>
    </source>
</evidence>
<evidence type="ECO:0000313" key="9">
    <source>
        <dbReference type="Proteomes" id="UP001500326"/>
    </source>
</evidence>
<evidence type="ECO:0000256" key="6">
    <source>
        <dbReference type="SAM" id="MobiDB-lite"/>
    </source>
</evidence>
<evidence type="ECO:0000313" key="8">
    <source>
        <dbReference type="EMBL" id="GAA1980684.1"/>
    </source>
</evidence>
<gene>
    <name evidence="8" type="ORF">GCM10009777_12760</name>
</gene>
<evidence type="ECO:0000256" key="2">
    <source>
        <dbReference type="ARBA" id="ARBA00022475"/>
    </source>
</evidence>
<feature type="compositionally biased region" description="Low complexity" evidence="6">
    <location>
        <begin position="29"/>
        <end position="42"/>
    </location>
</feature>
<keyword evidence="9" id="KW-1185">Reference proteome</keyword>
<evidence type="ECO:0000256" key="1">
    <source>
        <dbReference type="ARBA" id="ARBA00004651"/>
    </source>
</evidence>
<keyword evidence="5 7" id="KW-0472">Membrane</keyword>
<proteinExistence type="predicted"/>
<feature type="transmembrane region" description="Helical" evidence="7">
    <location>
        <begin position="217"/>
        <end position="240"/>
    </location>
</feature>
<keyword evidence="2" id="KW-1003">Cell membrane</keyword>
<dbReference type="EMBL" id="BAAAOH010000001">
    <property type="protein sequence ID" value="GAA1980684.1"/>
    <property type="molecule type" value="Genomic_DNA"/>
</dbReference>
<feature type="region of interest" description="Disordered" evidence="6">
    <location>
        <begin position="1"/>
        <end position="43"/>
    </location>
</feature>
<comment type="caution">
    <text evidence="8">The sequence shown here is derived from an EMBL/GenBank/DDBJ whole genome shotgun (WGS) entry which is preliminary data.</text>
</comment>
<evidence type="ECO:0000256" key="3">
    <source>
        <dbReference type="ARBA" id="ARBA00022692"/>
    </source>
</evidence>
<evidence type="ECO:0000256" key="5">
    <source>
        <dbReference type="ARBA" id="ARBA00023136"/>
    </source>
</evidence>
<feature type="compositionally biased region" description="Polar residues" evidence="6">
    <location>
        <begin position="1"/>
        <end position="25"/>
    </location>
</feature>
<keyword evidence="3 7" id="KW-0812">Transmembrane</keyword>
<dbReference type="NCBIfam" id="TIGR00765">
    <property type="entry name" value="yihY_not_rbn"/>
    <property type="match status" value="1"/>
</dbReference>
<feature type="region of interest" description="Disordered" evidence="6">
    <location>
        <begin position="333"/>
        <end position="371"/>
    </location>
</feature>
<name>A0ABP5DJV5_9MICO</name>
<feature type="transmembrane region" description="Helical" evidence="7">
    <location>
        <begin position="132"/>
        <end position="155"/>
    </location>
</feature>
<feature type="transmembrane region" description="Helical" evidence="7">
    <location>
        <begin position="176"/>
        <end position="197"/>
    </location>
</feature>
<sequence length="371" mass="39792">MPRQEFSGNGSVIAMTDQQTTSSAPGGTPDPDAASKPDSPTDLQKRSWKYVFGKTLREFSADQCMDTGAALTYYAVLSIFPAMIAIFSLLGVVGQSGAAADAILGIIEDVAPGDTADALRGPIEQLSQAPGAGFALVAGILVALWSASGYVGAFSRAMNRIYEIEEGRPFWKLRPMQLIVTIITVLALTIVALALVLSGGVVDAVGKALGVGEGVQLAWSILKWPLLLVVVVLLVAVLYYATPNAKQPKFRWISLGAILAIVILGTATLGFGLYVTNFSNYEKTYGSLAGVIVFLLWLWIANLALLFGAEFDAELERGRQLQAGIAAERQIQLPARDTRQSDKREKKERDDIIEGRRIRQQRGGDDSTSIG</sequence>
<keyword evidence="4 7" id="KW-1133">Transmembrane helix</keyword>
<dbReference type="InterPro" id="IPR017039">
    <property type="entry name" value="Virul_fac_BrkB"/>
</dbReference>
<evidence type="ECO:0000256" key="7">
    <source>
        <dbReference type="SAM" id="Phobius"/>
    </source>
</evidence>
<dbReference type="Pfam" id="PF03631">
    <property type="entry name" value="Virul_fac_BrkB"/>
    <property type="match status" value="1"/>
</dbReference>
<accession>A0ABP5DJV5</accession>
<reference evidence="9" key="1">
    <citation type="journal article" date="2019" name="Int. J. Syst. Evol. Microbiol.">
        <title>The Global Catalogue of Microorganisms (GCM) 10K type strain sequencing project: providing services to taxonomists for standard genome sequencing and annotation.</title>
        <authorList>
            <consortium name="The Broad Institute Genomics Platform"/>
            <consortium name="The Broad Institute Genome Sequencing Center for Infectious Disease"/>
            <person name="Wu L."/>
            <person name="Ma J."/>
        </authorList>
    </citation>
    <scope>NUCLEOTIDE SEQUENCE [LARGE SCALE GENOMIC DNA]</scope>
    <source>
        <strain evidence="9">JCM 14902</strain>
    </source>
</reference>
<comment type="subcellular location">
    <subcellularLocation>
        <location evidence="1">Cell membrane</location>
        <topology evidence="1">Multi-pass membrane protein</topology>
    </subcellularLocation>
</comment>
<feature type="transmembrane region" description="Helical" evidence="7">
    <location>
        <begin position="71"/>
        <end position="93"/>
    </location>
</feature>
<feature type="transmembrane region" description="Helical" evidence="7">
    <location>
        <begin position="287"/>
        <end position="309"/>
    </location>
</feature>
<dbReference type="Proteomes" id="UP001500326">
    <property type="component" value="Unassembled WGS sequence"/>
</dbReference>
<dbReference type="PANTHER" id="PTHR30213">
    <property type="entry name" value="INNER MEMBRANE PROTEIN YHJD"/>
    <property type="match status" value="1"/>
</dbReference>
<feature type="transmembrane region" description="Helical" evidence="7">
    <location>
        <begin position="252"/>
        <end position="275"/>
    </location>
</feature>
<dbReference type="PANTHER" id="PTHR30213:SF0">
    <property type="entry name" value="UPF0761 MEMBRANE PROTEIN YIHY"/>
    <property type="match status" value="1"/>
</dbReference>
<protein>
    <submittedName>
        <fullName evidence="8">YihY/virulence factor BrkB family protein</fullName>
    </submittedName>
</protein>
<organism evidence="8 9">
    <name type="scientific">Microbacterium pumilum</name>
    <dbReference type="NCBI Taxonomy" id="344165"/>
    <lineage>
        <taxon>Bacteria</taxon>
        <taxon>Bacillati</taxon>
        <taxon>Actinomycetota</taxon>
        <taxon>Actinomycetes</taxon>
        <taxon>Micrococcales</taxon>
        <taxon>Microbacteriaceae</taxon>
        <taxon>Microbacterium</taxon>
    </lineage>
</organism>